<feature type="region of interest" description="Disordered" evidence="5">
    <location>
        <begin position="94"/>
        <end position="135"/>
    </location>
</feature>
<feature type="transmembrane region" description="Helical" evidence="6">
    <location>
        <begin position="144"/>
        <end position="167"/>
    </location>
</feature>
<dbReference type="GO" id="GO:0016020">
    <property type="term" value="C:membrane"/>
    <property type="evidence" value="ECO:0007669"/>
    <property type="project" value="UniProtKB-SubCell"/>
</dbReference>
<feature type="compositionally biased region" description="Polar residues" evidence="5">
    <location>
        <begin position="28"/>
        <end position="41"/>
    </location>
</feature>
<evidence type="ECO:0000256" key="1">
    <source>
        <dbReference type="ARBA" id="ARBA00004167"/>
    </source>
</evidence>
<dbReference type="PANTHER" id="PTHR15549">
    <property type="entry name" value="PAIRED IMMUNOGLOBULIN-LIKE TYPE 2 RECEPTOR"/>
    <property type="match status" value="1"/>
</dbReference>
<evidence type="ECO:0000313" key="7">
    <source>
        <dbReference type="EMBL" id="KAF2100511.1"/>
    </source>
</evidence>
<comment type="caution">
    <text evidence="7">The sequence shown here is derived from an EMBL/GenBank/DDBJ whole genome shotgun (WGS) entry which is preliminary data.</text>
</comment>
<keyword evidence="2 6" id="KW-0812">Transmembrane</keyword>
<feature type="compositionally biased region" description="Basic and acidic residues" evidence="5">
    <location>
        <begin position="251"/>
        <end position="265"/>
    </location>
</feature>
<evidence type="ECO:0000256" key="2">
    <source>
        <dbReference type="ARBA" id="ARBA00022692"/>
    </source>
</evidence>
<evidence type="ECO:0000256" key="6">
    <source>
        <dbReference type="SAM" id="Phobius"/>
    </source>
</evidence>
<reference evidence="7" key="1">
    <citation type="journal article" date="2020" name="Stud. Mycol.">
        <title>101 Dothideomycetes genomes: a test case for predicting lifestyles and emergence of pathogens.</title>
        <authorList>
            <person name="Haridas S."/>
            <person name="Albert R."/>
            <person name="Binder M."/>
            <person name="Bloem J."/>
            <person name="Labutti K."/>
            <person name="Salamov A."/>
            <person name="Andreopoulos B."/>
            <person name="Baker S."/>
            <person name="Barry K."/>
            <person name="Bills G."/>
            <person name="Bluhm B."/>
            <person name="Cannon C."/>
            <person name="Castanera R."/>
            <person name="Culley D."/>
            <person name="Daum C."/>
            <person name="Ezra D."/>
            <person name="Gonzalez J."/>
            <person name="Henrissat B."/>
            <person name="Kuo A."/>
            <person name="Liang C."/>
            <person name="Lipzen A."/>
            <person name="Lutzoni F."/>
            <person name="Magnuson J."/>
            <person name="Mondo S."/>
            <person name="Nolan M."/>
            <person name="Ohm R."/>
            <person name="Pangilinan J."/>
            <person name="Park H.-J."/>
            <person name="Ramirez L."/>
            <person name="Alfaro M."/>
            <person name="Sun H."/>
            <person name="Tritt A."/>
            <person name="Yoshinaga Y."/>
            <person name="Zwiers L.-H."/>
            <person name="Turgeon B."/>
            <person name="Goodwin S."/>
            <person name="Spatafora J."/>
            <person name="Crous P."/>
            <person name="Grigoriev I."/>
        </authorList>
    </citation>
    <scope>NUCLEOTIDE SEQUENCE</scope>
    <source>
        <strain evidence="7">CBS 133067</strain>
    </source>
</reference>
<feature type="compositionally biased region" description="Low complexity" evidence="5">
    <location>
        <begin position="95"/>
        <end position="112"/>
    </location>
</feature>
<feature type="compositionally biased region" description="Acidic residues" evidence="5">
    <location>
        <begin position="15"/>
        <end position="24"/>
    </location>
</feature>
<protein>
    <recommendedName>
        <fullName evidence="9">Mid2 domain-containing protein</fullName>
    </recommendedName>
</protein>
<proteinExistence type="predicted"/>
<keyword evidence="8" id="KW-1185">Reference proteome</keyword>
<keyword evidence="3 6" id="KW-1133">Transmembrane helix</keyword>
<evidence type="ECO:0000256" key="4">
    <source>
        <dbReference type="ARBA" id="ARBA00023136"/>
    </source>
</evidence>
<evidence type="ECO:0008006" key="9">
    <source>
        <dbReference type="Google" id="ProtNLM"/>
    </source>
</evidence>
<dbReference type="InterPro" id="IPR051694">
    <property type="entry name" value="Immunoregulatory_rcpt-like"/>
</dbReference>
<feature type="region of interest" description="Disordered" evidence="5">
    <location>
        <begin position="1"/>
        <end position="41"/>
    </location>
</feature>
<feature type="compositionally biased region" description="Polar residues" evidence="5">
    <location>
        <begin position="113"/>
        <end position="135"/>
    </location>
</feature>
<keyword evidence="4 6" id="KW-0472">Membrane</keyword>
<name>A0A9P4M7B3_9PEZI</name>
<dbReference type="AlphaFoldDB" id="A0A9P4M7B3"/>
<evidence type="ECO:0000313" key="8">
    <source>
        <dbReference type="Proteomes" id="UP000799772"/>
    </source>
</evidence>
<gene>
    <name evidence="7" type="ORF">NA57DRAFT_54594</name>
</gene>
<feature type="region of interest" description="Disordered" evidence="5">
    <location>
        <begin position="184"/>
        <end position="205"/>
    </location>
</feature>
<dbReference type="EMBL" id="ML978124">
    <property type="protein sequence ID" value="KAF2100511.1"/>
    <property type="molecule type" value="Genomic_DNA"/>
</dbReference>
<comment type="subcellular location">
    <subcellularLocation>
        <location evidence="1">Membrane</location>
        <topology evidence="1">Single-pass membrane protein</topology>
    </subcellularLocation>
</comment>
<feature type="compositionally biased region" description="Gly residues" evidence="5">
    <location>
        <begin position="1"/>
        <end position="11"/>
    </location>
</feature>
<feature type="region of interest" description="Disordered" evidence="5">
    <location>
        <begin position="239"/>
        <end position="265"/>
    </location>
</feature>
<accession>A0A9P4M7B3</accession>
<evidence type="ECO:0000256" key="5">
    <source>
        <dbReference type="SAM" id="MobiDB-lite"/>
    </source>
</evidence>
<evidence type="ECO:0000256" key="3">
    <source>
        <dbReference type="ARBA" id="ARBA00022989"/>
    </source>
</evidence>
<sequence length="265" mass="27381">MAPSHGGGSGRGSDDDGSGENEQEELSRMSSGLSSGIQTVTTPDDTIVASVGASTTSIISAALESLVPMPSAPTGPASATATPAMSVTRDPAIASSNLSSRPSSSSASSSHSGFTHTSTEGIQETDAANTPAPVSTGLSRGAKIGIGVGVAIGALVALVIVVIGMLYRRRRRLRRRALTVKGSQHSVETRSEEETANLPPGDMPIEVRNADNKDPNIYGDEEPFVPELDGRPIYELQSPANTHEAAGNTENKMRDDALEKETNGD</sequence>
<dbReference type="Proteomes" id="UP000799772">
    <property type="component" value="Unassembled WGS sequence"/>
</dbReference>
<organism evidence="7 8">
    <name type="scientific">Rhizodiscina lignyota</name>
    <dbReference type="NCBI Taxonomy" id="1504668"/>
    <lineage>
        <taxon>Eukaryota</taxon>
        <taxon>Fungi</taxon>
        <taxon>Dikarya</taxon>
        <taxon>Ascomycota</taxon>
        <taxon>Pezizomycotina</taxon>
        <taxon>Dothideomycetes</taxon>
        <taxon>Pleosporomycetidae</taxon>
        <taxon>Aulographales</taxon>
        <taxon>Rhizodiscinaceae</taxon>
        <taxon>Rhizodiscina</taxon>
    </lineage>
</organism>
<dbReference type="GO" id="GO:0071944">
    <property type="term" value="C:cell periphery"/>
    <property type="evidence" value="ECO:0007669"/>
    <property type="project" value="UniProtKB-ARBA"/>
</dbReference>